<keyword evidence="1" id="KW-0472">Membrane</keyword>
<gene>
    <name evidence="3" type="ORF">MICAC_1610004</name>
</gene>
<dbReference type="GO" id="GO:0004803">
    <property type="term" value="F:transposase activity"/>
    <property type="evidence" value="ECO:0007669"/>
    <property type="project" value="InterPro"/>
</dbReference>
<dbReference type="PANTHER" id="PTHR33258">
    <property type="entry name" value="TRANSPOSASE INSL FOR INSERTION SEQUENCE ELEMENT IS186A-RELATED"/>
    <property type="match status" value="1"/>
</dbReference>
<organism evidence="3 4">
    <name type="scientific">Microcystis aeruginosa PCC 9443</name>
    <dbReference type="NCBI Taxonomy" id="1160281"/>
    <lineage>
        <taxon>Bacteria</taxon>
        <taxon>Bacillati</taxon>
        <taxon>Cyanobacteriota</taxon>
        <taxon>Cyanophyceae</taxon>
        <taxon>Oscillatoriophycideae</taxon>
        <taxon>Chroococcales</taxon>
        <taxon>Microcystaceae</taxon>
        <taxon>Microcystis</taxon>
    </lineage>
</organism>
<evidence type="ECO:0000313" key="3">
    <source>
        <dbReference type="EMBL" id="CCI01117.1"/>
    </source>
</evidence>
<comment type="caution">
    <text evidence="3">The sequence shown here is derived from an EMBL/GenBank/DDBJ whole genome shotgun (WGS) entry which is preliminary data.</text>
</comment>
<dbReference type="GO" id="GO:0006313">
    <property type="term" value="P:DNA transposition"/>
    <property type="evidence" value="ECO:0007669"/>
    <property type="project" value="InterPro"/>
</dbReference>
<dbReference type="PANTHER" id="PTHR33258:SF1">
    <property type="entry name" value="TRANSPOSASE INSL FOR INSERTION SEQUENCE ELEMENT IS186A-RELATED"/>
    <property type="match status" value="1"/>
</dbReference>
<dbReference type="EMBL" id="CAIJ01000070">
    <property type="protein sequence ID" value="CCI01117.1"/>
    <property type="molecule type" value="Genomic_DNA"/>
</dbReference>
<dbReference type="RefSeq" id="WP_002766242.1">
    <property type="nucleotide sequence ID" value="NZ_HE972952.1"/>
</dbReference>
<sequence length="131" mass="15403">MTERDEIITLGQYRSNPCHSTVRLVSVLWGNTWYDYLTNVLDSEQLSAEEVGDLYRRRWQIEEAFLLTKRLLVLVYLWIGHTNGVQIQILTTLIFWLFGLCYAMDGGYKGWTPYIERHLAIFVNCFCSRAN</sequence>
<keyword evidence="1" id="KW-1133">Transmembrane helix</keyword>
<keyword evidence="1" id="KW-0812">Transmembrane</keyword>
<accession>I4FZK6</accession>
<reference evidence="3 4" key="1">
    <citation type="submission" date="2012-04" db="EMBL/GenBank/DDBJ databases">
        <authorList>
            <person name="Genoscope - CEA"/>
        </authorList>
    </citation>
    <scope>NUCLEOTIDE SEQUENCE [LARGE SCALE GENOMIC DNA]</scope>
    <source>
        <strain evidence="3 4">9443</strain>
    </source>
</reference>
<dbReference type="InterPro" id="IPR002559">
    <property type="entry name" value="Transposase_11"/>
</dbReference>
<proteinExistence type="predicted"/>
<dbReference type="SUPFAM" id="SSF53098">
    <property type="entry name" value="Ribonuclease H-like"/>
    <property type="match status" value="1"/>
</dbReference>
<evidence type="ECO:0000259" key="2">
    <source>
        <dbReference type="Pfam" id="PF01609"/>
    </source>
</evidence>
<protein>
    <recommendedName>
        <fullName evidence="2">Transposase IS4-like domain-containing protein</fullName>
    </recommendedName>
</protein>
<dbReference type="Pfam" id="PF01609">
    <property type="entry name" value="DDE_Tnp_1"/>
    <property type="match status" value="1"/>
</dbReference>
<feature type="transmembrane region" description="Helical" evidence="1">
    <location>
        <begin position="85"/>
        <end position="104"/>
    </location>
</feature>
<feature type="domain" description="Transposase IS4-like" evidence="2">
    <location>
        <begin position="38"/>
        <end position="70"/>
    </location>
</feature>
<evidence type="ECO:0000313" key="4">
    <source>
        <dbReference type="Proteomes" id="UP000003480"/>
    </source>
</evidence>
<dbReference type="Proteomes" id="UP000003480">
    <property type="component" value="Unassembled WGS sequence"/>
</dbReference>
<dbReference type="AlphaFoldDB" id="I4FZK6"/>
<dbReference type="GO" id="GO:0003677">
    <property type="term" value="F:DNA binding"/>
    <property type="evidence" value="ECO:0007669"/>
    <property type="project" value="InterPro"/>
</dbReference>
<dbReference type="InterPro" id="IPR012337">
    <property type="entry name" value="RNaseH-like_sf"/>
</dbReference>
<dbReference type="HOGENOM" id="CLU_1925145_0_0_3"/>
<name>I4FZK6_MICAE</name>
<evidence type="ECO:0000256" key="1">
    <source>
        <dbReference type="SAM" id="Phobius"/>
    </source>
</evidence>